<proteinExistence type="predicted"/>
<dbReference type="AlphaFoldDB" id="A0AAD4C6T0"/>
<gene>
    <name evidence="2" type="ORF">L210DRAFT_272580</name>
</gene>
<organism evidence="2 3">
    <name type="scientific">Boletus edulis BED1</name>
    <dbReference type="NCBI Taxonomy" id="1328754"/>
    <lineage>
        <taxon>Eukaryota</taxon>
        <taxon>Fungi</taxon>
        <taxon>Dikarya</taxon>
        <taxon>Basidiomycota</taxon>
        <taxon>Agaricomycotina</taxon>
        <taxon>Agaricomycetes</taxon>
        <taxon>Agaricomycetidae</taxon>
        <taxon>Boletales</taxon>
        <taxon>Boletineae</taxon>
        <taxon>Boletaceae</taxon>
        <taxon>Boletoideae</taxon>
        <taxon>Boletus</taxon>
    </lineage>
</organism>
<evidence type="ECO:0000256" key="1">
    <source>
        <dbReference type="SAM" id="MobiDB-lite"/>
    </source>
</evidence>
<evidence type="ECO:0000313" key="2">
    <source>
        <dbReference type="EMBL" id="KAF8450700.1"/>
    </source>
</evidence>
<protein>
    <submittedName>
        <fullName evidence="2">Uncharacterized protein</fullName>
    </submittedName>
</protein>
<reference evidence="2" key="2">
    <citation type="journal article" date="2020" name="Nat. Commun.">
        <title>Large-scale genome sequencing of mycorrhizal fungi provides insights into the early evolution of symbiotic traits.</title>
        <authorList>
            <person name="Miyauchi S."/>
            <person name="Kiss E."/>
            <person name="Kuo A."/>
            <person name="Drula E."/>
            <person name="Kohler A."/>
            <person name="Sanchez-Garcia M."/>
            <person name="Morin E."/>
            <person name="Andreopoulos B."/>
            <person name="Barry K.W."/>
            <person name="Bonito G."/>
            <person name="Buee M."/>
            <person name="Carver A."/>
            <person name="Chen C."/>
            <person name="Cichocki N."/>
            <person name="Clum A."/>
            <person name="Culley D."/>
            <person name="Crous P.W."/>
            <person name="Fauchery L."/>
            <person name="Girlanda M."/>
            <person name="Hayes R.D."/>
            <person name="Keri Z."/>
            <person name="LaButti K."/>
            <person name="Lipzen A."/>
            <person name="Lombard V."/>
            <person name="Magnuson J."/>
            <person name="Maillard F."/>
            <person name="Murat C."/>
            <person name="Nolan M."/>
            <person name="Ohm R.A."/>
            <person name="Pangilinan J."/>
            <person name="Pereira M.F."/>
            <person name="Perotto S."/>
            <person name="Peter M."/>
            <person name="Pfister S."/>
            <person name="Riley R."/>
            <person name="Sitrit Y."/>
            <person name="Stielow J.B."/>
            <person name="Szollosi G."/>
            <person name="Zifcakova L."/>
            <person name="Stursova M."/>
            <person name="Spatafora J.W."/>
            <person name="Tedersoo L."/>
            <person name="Vaario L.M."/>
            <person name="Yamada A."/>
            <person name="Yan M."/>
            <person name="Wang P."/>
            <person name="Xu J."/>
            <person name="Bruns T."/>
            <person name="Baldrian P."/>
            <person name="Vilgalys R."/>
            <person name="Dunand C."/>
            <person name="Henrissat B."/>
            <person name="Grigoriev I.V."/>
            <person name="Hibbett D."/>
            <person name="Nagy L.G."/>
            <person name="Martin F.M."/>
        </authorList>
    </citation>
    <scope>NUCLEOTIDE SEQUENCE</scope>
    <source>
        <strain evidence="2">BED1</strain>
    </source>
</reference>
<comment type="caution">
    <text evidence="2">The sequence shown here is derived from an EMBL/GenBank/DDBJ whole genome shotgun (WGS) entry which is preliminary data.</text>
</comment>
<name>A0AAD4C6T0_BOLED</name>
<keyword evidence="3" id="KW-1185">Reference proteome</keyword>
<sequence>MDRIIRLWGVSPATLCAVRTGSSTCGLGSISDFAFPLPFPFLLFLSMKASSPHEGLGHRDSRCSCGTCSREHGDGGGQKWHSRGRSGRGHQGCLSHCRILHCRLWNGCFPRRI</sequence>
<dbReference type="Proteomes" id="UP001194468">
    <property type="component" value="Unassembled WGS sequence"/>
</dbReference>
<dbReference type="EMBL" id="WHUW01000002">
    <property type="protein sequence ID" value="KAF8450700.1"/>
    <property type="molecule type" value="Genomic_DNA"/>
</dbReference>
<evidence type="ECO:0000313" key="3">
    <source>
        <dbReference type="Proteomes" id="UP001194468"/>
    </source>
</evidence>
<accession>A0AAD4C6T0</accession>
<feature type="region of interest" description="Disordered" evidence="1">
    <location>
        <begin position="72"/>
        <end position="91"/>
    </location>
</feature>
<reference evidence="2" key="1">
    <citation type="submission" date="2019-10" db="EMBL/GenBank/DDBJ databases">
        <authorList>
            <consortium name="DOE Joint Genome Institute"/>
            <person name="Kuo A."/>
            <person name="Miyauchi S."/>
            <person name="Kiss E."/>
            <person name="Drula E."/>
            <person name="Kohler A."/>
            <person name="Sanchez-Garcia M."/>
            <person name="Andreopoulos B."/>
            <person name="Barry K.W."/>
            <person name="Bonito G."/>
            <person name="Buee M."/>
            <person name="Carver A."/>
            <person name="Chen C."/>
            <person name="Cichocki N."/>
            <person name="Clum A."/>
            <person name="Culley D."/>
            <person name="Crous P.W."/>
            <person name="Fauchery L."/>
            <person name="Girlanda M."/>
            <person name="Hayes R."/>
            <person name="Keri Z."/>
            <person name="LaButti K."/>
            <person name="Lipzen A."/>
            <person name="Lombard V."/>
            <person name="Magnuson J."/>
            <person name="Maillard F."/>
            <person name="Morin E."/>
            <person name="Murat C."/>
            <person name="Nolan M."/>
            <person name="Ohm R."/>
            <person name="Pangilinan J."/>
            <person name="Pereira M."/>
            <person name="Perotto S."/>
            <person name="Peter M."/>
            <person name="Riley R."/>
            <person name="Sitrit Y."/>
            <person name="Stielow B."/>
            <person name="Szollosi G."/>
            <person name="Zifcakova L."/>
            <person name="Stursova M."/>
            <person name="Spatafora J.W."/>
            <person name="Tedersoo L."/>
            <person name="Vaario L.-M."/>
            <person name="Yamada A."/>
            <person name="Yan M."/>
            <person name="Wang P."/>
            <person name="Xu J."/>
            <person name="Bruns T."/>
            <person name="Baldrian P."/>
            <person name="Vilgalys R."/>
            <person name="Henrissat B."/>
            <person name="Grigoriev I.V."/>
            <person name="Hibbett D."/>
            <person name="Nagy L.G."/>
            <person name="Martin F.M."/>
        </authorList>
    </citation>
    <scope>NUCLEOTIDE SEQUENCE</scope>
    <source>
        <strain evidence="2">BED1</strain>
    </source>
</reference>